<dbReference type="eggNOG" id="KOG1548">
    <property type="taxonomic scope" value="Eukaryota"/>
</dbReference>
<dbReference type="STRING" id="905079.L1I6B1"/>
<evidence type="ECO:0008006" key="8">
    <source>
        <dbReference type="Google" id="ProtNLM"/>
    </source>
</evidence>
<dbReference type="InterPro" id="IPR035979">
    <property type="entry name" value="RBD_domain_sf"/>
</dbReference>
<reference evidence="7" key="2">
    <citation type="submission" date="2012-11" db="EMBL/GenBank/DDBJ databases">
        <authorList>
            <person name="Kuo A."/>
            <person name="Curtis B.A."/>
            <person name="Tanifuji G."/>
            <person name="Burki F."/>
            <person name="Gruber A."/>
            <person name="Irimia M."/>
            <person name="Maruyama S."/>
            <person name="Arias M.C."/>
            <person name="Ball S.G."/>
            <person name="Gile G.H."/>
            <person name="Hirakawa Y."/>
            <person name="Hopkins J.F."/>
            <person name="Rensing S.A."/>
            <person name="Schmutz J."/>
            <person name="Symeonidi A."/>
            <person name="Elias M."/>
            <person name="Eveleigh R.J."/>
            <person name="Herman E.K."/>
            <person name="Klute M.J."/>
            <person name="Nakayama T."/>
            <person name="Obornik M."/>
            <person name="Reyes-Prieto A."/>
            <person name="Armbrust E.V."/>
            <person name="Aves S.J."/>
            <person name="Beiko R.G."/>
            <person name="Coutinho P."/>
            <person name="Dacks J.B."/>
            <person name="Durnford D.G."/>
            <person name="Fast N.M."/>
            <person name="Green B.R."/>
            <person name="Grisdale C."/>
            <person name="Hempe F."/>
            <person name="Henrissat B."/>
            <person name="Hoppner M.P."/>
            <person name="Ishida K.-I."/>
            <person name="Kim E."/>
            <person name="Koreny L."/>
            <person name="Kroth P.G."/>
            <person name="Liu Y."/>
            <person name="Malik S.-B."/>
            <person name="Maier U.G."/>
            <person name="McRose D."/>
            <person name="Mock T."/>
            <person name="Neilson J.A."/>
            <person name="Onodera N.T."/>
            <person name="Poole A.M."/>
            <person name="Pritham E.J."/>
            <person name="Richards T.A."/>
            <person name="Rocap G."/>
            <person name="Roy S.W."/>
            <person name="Sarai C."/>
            <person name="Schaack S."/>
            <person name="Shirato S."/>
            <person name="Slamovits C.H."/>
            <person name="Spencer D.F."/>
            <person name="Suzuki S."/>
            <person name="Worden A.Z."/>
            <person name="Zauner S."/>
            <person name="Barry K."/>
            <person name="Bell C."/>
            <person name="Bharti A.K."/>
            <person name="Crow J.A."/>
            <person name="Grimwood J."/>
            <person name="Kramer R."/>
            <person name="Lindquist E."/>
            <person name="Lucas S."/>
            <person name="Salamov A."/>
            <person name="McFadden G.I."/>
            <person name="Lane C.E."/>
            <person name="Keeling P.J."/>
            <person name="Gray M.W."/>
            <person name="Grigoriev I.V."/>
            <person name="Archibald J.M."/>
        </authorList>
    </citation>
    <scope>NUCLEOTIDE SEQUENCE</scope>
    <source>
        <strain evidence="7">CCMP2712</strain>
    </source>
</reference>
<dbReference type="InterPro" id="IPR012677">
    <property type="entry name" value="Nucleotide-bd_a/b_plait_sf"/>
</dbReference>
<evidence type="ECO:0000256" key="1">
    <source>
        <dbReference type="PROSITE-ProRule" id="PRU00176"/>
    </source>
</evidence>
<dbReference type="Proteomes" id="UP000011087">
    <property type="component" value="Unassembled WGS sequence"/>
</dbReference>
<evidence type="ECO:0000259" key="4">
    <source>
        <dbReference type="PROSITE" id="PS50102"/>
    </source>
</evidence>
<feature type="region of interest" description="Disordered" evidence="2">
    <location>
        <begin position="211"/>
        <end position="235"/>
    </location>
</feature>
<dbReference type="InterPro" id="IPR036020">
    <property type="entry name" value="WW_dom_sf"/>
</dbReference>
<feature type="domain" description="WW" evidence="3">
    <location>
        <begin position="101"/>
        <end position="128"/>
    </location>
</feature>
<dbReference type="KEGG" id="gtt:GUITHDRAFT_149069"/>
<dbReference type="OMA" id="IVISKPM"/>
<dbReference type="Pfam" id="PF14237">
    <property type="entry name" value="GYF_2"/>
    <property type="match status" value="1"/>
</dbReference>
<dbReference type="HOGENOM" id="CLU_026945_1_0_1"/>
<dbReference type="PROSITE" id="PS50020">
    <property type="entry name" value="WW_DOMAIN_2"/>
    <property type="match status" value="1"/>
</dbReference>
<dbReference type="GO" id="GO:0005686">
    <property type="term" value="C:U2 snRNP"/>
    <property type="evidence" value="ECO:0007669"/>
    <property type="project" value="TreeGrafter"/>
</dbReference>
<evidence type="ECO:0000259" key="3">
    <source>
        <dbReference type="PROSITE" id="PS50020"/>
    </source>
</evidence>
<keyword evidence="1" id="KW-0694">RNA-binding</keyword>
<sequence length="447" mass="50602">MAAATTEWWYKNKEGEKTGPLPLDLLEALWLSGEIDGLTSVWKEGMEDYASISAVDELRSYFQSIADEEDEEDDGEGAGPANEEHIEVVKFTGKQLWDMQWASTTTPEGKTYYANKYTFESSWEPPQTPTTFDDEEAAKVRAPWMLCWTAKGEKLWLNTENKEQQPLCPFALGPAFIAAEKFEGSKPGYSFKKGDQGVGYYADEKNQVTAEPAAAQGKAETNDAKKKKKKKNKPRWKKIKDNTYVYVQGLPVDTTMEEVATFFRHLQFGVLKPSEEDGKTPKIKLYRDEDGNLKGDARIAFLKAASIPLIADGSNFRDDKYPLKVQPAQFQMKGQQYVEKEKMSEEAKKERQKRIQAIKKQERALDWGADEGIDDGRGLRIVILKNMFTVEEMKVDAEAAITLQVTIFDRNPEGVVAIKFKQATSAEECIEIFNGRFFGGRKLTCEF</sequence>
<proteinExistence type="predicted"/>
<feature type="compositionally biased region" description="Basic residues" evidence="2">
    <location>
        <begin position="225"/>
        <end position="235"/>
    </location>
</feature>
<dbReference type="PANTHER" id="PTHR15608">
    <property type="entry name" value="SPLICING FACTOR U2AF-ASSOCIATED PROTEIN 2"/>
    <property type="match status" value="1"/>
</dbReference>
<gene>
    <name evidence="5" type="ORF">GUITHDRAFT_149069</name>
</gene>
<dbReference type="PROSITE" id="PS01159">
    <property type="entry name" value="WW_DOMAIN_1"/>
    <property type="match status" value="1"/>
</dbReference>
<dbReference type="AlphaFoldDB" id="L1I6B1"/>
<dbReference type="InterPro" id="IPR001202">
    <property type="entry name" value="WW_dom"/>
</dbReference>
<dbReference type="SUPFAM" id="SSF51045">
    <property type="entry name" value="WW domain"/>
    <property type="match status" value="1"/>
</dbReference>
<accession>L1I6B1</accession>
<dbReference type="InterPro" id="IPR000504">
    <property type="entry name" value="RRM_dom"/>
</dbReference>
<dbReference type="InterPro" id="IPR034393">
    <property type="entry name" value="TatSF1-like"/>
</dbReference>
<reference evidence="6" key="3">
    <citation type="submission" date="2015-06" db="UniProtKB">
        <authorList>
            <consortium name="EnsemblProtists"/>
        </authorList>
    </citation>
    <scope>IDENTIFICATION</scope>
</reference>
<dbReference type="EMBL" id="JH993237">
    <property type="protein sequence ID" value="EKX31778.1"/>
    <property type="molecule type" value="Genomic_DNA"/>
</dbReference>
<dbReference type="GeneID" id="17288503"/>
<feature type="domain" description="RRM" evidence="4">
    <location>
        <begin position="243"/>
        <end position="330"/>
    </location>
</feature>
<dbReference type="Gene3D" id="2.20.70.10">
    <property type="match status" value="1"/>
</dbReference>
<dbReference type="PROSITE" id="PS50102">
    <property type="entry name" value="RRM"/>
    <property type="match status" value="1"/>
</dbReference>
<dbReference type="PaxDb" id="55529-EKX31778"/>
<dbReference type="CDD" id="cd00201">
    <property type="entry name" value="WW"/>
    <property type="match status" value="1"/>
</dbReference>
<evidence type="ECO:0000313" key="7">
    <source>
        <dbReference type="Proteomes" id="UP000011087"/>
    </source>
</evidence>
<dbReference type="InterPro" id="IPR025640">
    <property type="entry name" value="GYF_2"/>
</dbReference>
<evidence type="ECO:0000313" key="6">
    <source>
        <dbReference type="EnsemblProtists" id="EKX31778"/>
    </source>
</evidence>
<dbReference type="PANTHER" id="PTHR15608:SF0">
    <property type="entry name" value="HIV TAT-SPECIFIC FACTOR 1"/>
    <property type="match status" value="1"/>
</dbReference>
<dbReference type="RefSeq" id="XP_005818758.1">
    <property type="nucleotide sequence ID" value="XM_005818701.1"/>
</dbReference>
<protein>
    <recommendedName>
        <fullName evidence="8">RRM domain-containing protein</fullName>
    </recommendedName>
</protein>
<evidence type="ECO:0000256" key="2">
    <source>
        <dbReference type="SAM" id="MobiDB-lite"/>
    </source>
</evidence>
<evidence type="ECO:0000313" key="5">
    <source>
        <dbReference type="EMBL" id="EKX31778.1"/>
    </source>
</evidence>
<feature type="non-terminal residue" evidence="5">
    <location>
        <position position="1"/>
    </location>
</feature>
<organism evidence="5">
    <name type="scientific">Guillardia theta (strain CCMP2712)</name>
    <name type="common">Cryptophyte</name>
    <dbReference type="NCBI Taxonomy" id="905079"/>
    <lineage>
        <taxon>Eukaryota</taxon>
        <taxon>Cryptophyceae</taxon>
        <taxon>Pyrenomonadales</taxon>
        <taxon>Geminigeraceae</taxon>
        <taxon>Guillardia</taxon>
    </lineage>
</organism>
<dbReference type="GO" id="GO:0003723">
    <property type="term" value="F:RNA binding"/>
    <property type="evidence" value="ECO:0007669"/>
    <property type="project" value="UniProtKB-UniRule"/>
</dbReference>
<name>L1I6B1_GUITC</name>
<dbReference type="GO" id="GO:0005684">
    <property type="term" value="C:U2-type spliceosomal complex"/>
    <property type="evidence" value="ECO:0007669"/>
    <property type="project" value="TreeGrafter"/>
</dbReference>
<dbReference type="SUPFAM" id="SSF54928">
    <property type="entry name" value="RNA-binding domain, RBD"/>
    <property type="match status" value="1"/>
</dbReference>
<keyword evidence="7" id="KW-1185">Reference proteome</keyword>
<dbReference type="EnsemblProtists" id="EKX31778">
    <property type="protein sequence ID" value="EKX31778"/>
    <property type="gene ID" value="GUITHDRAFT_149069"/>
</dbReference>
<dbReference type="Gene3D" id="3.30.70.330">
    <property type="match status" value="2"/>
</dbReference>
<reference evidence="5 7" key="1">
    <citation type="journal article" date="2012" name="Nature">
        <title>Algal genomes reveal evolutionary mosaicism and the fate of nucleomorphs.</title>
        <authorList>
            <consortium name="DOE Joint Genome Institute"/>
            <person name="Curtis B.A."/>
            <person name="Tanifuji G."/>
            <person name="Burki F."/>
            <person name="Gruber A."/>
            <person name="Irimia M."/>
            <person name="Maruyama S."/>
            <person name="Arias M.C."/>
            <person name="Ball S.G."/>
            <person name="Gile G.H."/>
            <person name="Hirakawa Y."/>
            <person name="Hopkins J.F."/>
            <person name="Kuo A."/>
            <person name="Rensing S.A."/>
            <person name="Schmutz J."/>
            <person name="Symeonidi A."/>
            <person name="Elias M."/>
            <person name="Eveleigh R.J."/>
            <person name="Herman E.K."/>
            <person name="Klute M.J."/>
            <person name="Nakayama T."/>
            <person name="Obornik M."/>
            <person name="Reyes-Prieto A."/>
            <person name="Armbrust E.V."/>
            <person name="Aves S.J."/>
            <person name="Beiko R.G."/>
            <person name="Coutinho P."/>
            <person name="Dacks J.B."/>
            <person name="Durnford D.G."/>
            <person name="Fast N.M."/>
            <person name="Green B.R."/>
            <person name="Grisdale C.J."/>
            <person name="Hempel F."/>
            <person name="Henrissat B."/>
            <person name="Hoppner M.P."/>
            <person name="Ishida K."/>
            <person name="Kim E."/>
            <person name="Koreny L."/>
            <person name="Kroth P.G."/>
            <person name="Liu Y."/>
            <person name="Malik S.B."/>
            <person name="Maier U.G."/>
            <person name="McRose D."/>
            <person name="Mock T."/>
            <person name="Neilson J.A."/>
            <person name="Onodera N.T."/>
            <person name="Poole A.M."/>
            <person name="Pritham E.J."/>
            <person name="Richards T.A."/>
            <person name="Rocap G."/>
            <person name="Roy S.W."/>
            <person name="Sarai C."/>
            <person name="Schaack S."/>
            <person name="Shirato S."/>
            <person name="Slamovits C.H."/>
            <person name="Spencer D.F."/>
            <person name="Suzuki S."/>
            <person name="Worden A.Z."/>
            <person name="Zauner S."/>
            <person name="Barry K."/>
            <person name="Bell C."/>
            <person name="Bharti A.K."/>
            <person name="Crow J.A."/>
            <person name="Grimwood J."/>
            <person name="Kramer R."/>
            <person name="Lindquist E."/>
            <person name="Lucas S."/>
            <person name="Salamov A."/>
            <person name="McFadden G.I."/>
            <person name="Lane C.E."/>
            <person name="Keeling P.J."/>
            <person name="Gray M.W."/>
            <person name="Grigoriev I.V."/>
            <person name="Archibald J.M."/>
        </authorList>
    </citation>
    <scope>NUCLEOTIDE SEQUENCE</scope>
    <source>
        <strain evidence="5 7">CCMP2712</strain>
    </source>
</reference>
<dbReference type="OrthoDB" id="10258585at2759"/>